<keyword evidence="3" id="KW-0804">Transcription</keyword>
<dbReference type="InterPro" id="IPR018060">
    <property type="entry name" value="HTH_AraC"/>
</dbReference>
<organism evidence="5 6">
    <name type="scientific">Neptunomonas marina</name>
    <dbReference type="NCBI Taxonomy" id="1815562"/>
    <lineage>
        <taxon>Bacteria</taxon>
        <taxon>Pseudomonadati</taxon>
        <taxon>Pseudomonadota</taxon>
        <taxon>Gammaproteobacteria</taxon>
        <taxon>Oceanospirillales</taxon>
        <taxon>Oceanospirillaceae</taxon>
        <taxon>Neptunomonas</taxon>
    </lineage>
</organism>
<accession>A0A437Q899</accession>
<keyword evidence="1" id="KW-0805">Transcription regulation</keyword>
<sequence length="335" mass="37707">MKKKPVSNHYIEAAIRGAVAQGVSVEQLLSQAEIPLQAYRQPQERICEEQLAGLIKAVWRETGDEFMGLTASPCKNGVFALMAESVLHTRTLGGMLQQSARFYSCVHSDLDLALTQRDDLADFKLTLKTKDLDADHFFQEFLLLMWQRFSCWLVNEQLAFQSTYFNYPQPSHVAEYPPMFPGALVFNSTASGFTLPARLLAAPIVRKPHELAGFLRSSPLEVLRRVGQDTSIATRVKRHLVQCGVAQLPTLESVAQSLNMTSRTLRRKLKEEDVSFQRLKDQLRRDTAIRLLLDESLSIADISLLTGFTEQAAFCRAFKSWTGVPPSSYHTAQTR</sequence>
<dbReference type="SUPFAM" id="SSF46689">
    <property type="entry name" value="Homeodomain-like"/>
    <property type="match status" value="1"/>
</dbReference>
<evidence type="ECO:0000256" key="1">
    <source>
        <dbReference type="ARBA" id="ARBA00023015"/>
    </source>
</evidence>
<dbReference type="GO" id="GO:0003700">
    <property type="term" value="F:DNA-binding transcription factor activity"/>
    <property type="evidence" value="ECO:0007669"/>
    <property type="project" value="InterPro"/>
</dbReference>
<dbReference type="PROSITE" id="PS01124">
    <property type="entry name" value="HTH_ARAC_FAMILY_2"/>
    <property type="match status" value="1"/>
</dbReference>
<dbReference type="Gene3D" id="1.10.10.60">
    <property type="entry name" value="Homeodomain-like"/>
    <property type="match status" value="1"/>
</dbReference>
<dbReference type="InterPro" id="IPR032687">
    <property type="entry name" value="AraC-type_N"/>
</dbReference>
<dbReference type="RefSeq" id="WP_127694263.1">
    <property type="nucleotide sequence ID" value="NZ_SACQ01000004.1"/>
</dbReference>
<dbReference type="GO" id="GO:0005829">
    <property type="term" value="C:cytosol"/>
    <property type="evidence" value="ECO:0007669"/>
    <property type="project" value="TreeGrafter"/>
</dbReference>
<dbReference type="PANTHER" id="PTHR47894">
    <property type="entry name" value="HTH-TYPE TRANSCRIPTIONAL REGULATOR GADX"/>
    <property type="match status" value="1"/>
</dbReference>
<name>A0A437Q899_9GAMM</name>
<gene>
    <name evidence="5" type="ORF">EOE65_10470</name>
</gene>
<protein>
    <submittedName>
        <fullName evidence="5">AraC family transcriptional regulator</fullName>
    </submittedName>
</protein>
<evidence type="ECO:0000259" key="4">
    <source>
        <dbReference type="PROSITE" id="PS01124"/>
    </source>
</evidence>
<dbReference type="InterPro" id="IPR009057">
    <property type="entry name" value="Homeodomain-like_sf"/>
</dbReference>
<dbReference type="Proteomes" id="UP000282818">
    <property type="component" value="Unassembled WGS sequence"/>
</dbReference>
<proteinExistence type="predicted"/>
<evidence type="ECO:0000256" key="3">
    <source>
        <dbReference type="ARBA" id="ARBA00023163"/>
    </source>
</evidence>
<keyword evidence="2" id="KW-0238">DNA-binding</keyword>
<reference evidence="5 6" key="1">
    <citation type="submission" date="2019-01" db="EMBL/GenBank/DDBJ databases">
        <authorList>
            <person name="Chen W.-M."/>
        </authorList>
    </citation>
    <scope>NUCLEOTIDE SEQUENCE [LARGE SCALE GENOMIC DNA]</scope>
    <source>
        <strain evidence="5 6">HPM-16</strain>
    </source>
</reference>
<dbReference type="Pfam" id="PF12833">
    <property type="entry name" value="HTH_18"/>
    <property type="match status" value="1"/>
</dbReference>
<dbReference type="EMBL" id="SACQ01000004">
    <property type="protein sequence ID" value="RVU30727.1"/>
    <property type="molecule type" value="Genomic_DNA"/>
</dbReference>
<comment type="caution">
    <text evidence="5">The sequence shown here is derived from an EMBL/GenBank/DDBJ whole genome shotgun (WGS) entry which is preliminary data.</text>
</comment>
<dbReference type="SMART" id="SM00342">
    <property type="entry name" value="HTH_ARAC"/>
    <property type="match status" value="1"/>
</dbReference>
<dbReference type="Pfam" id="PF12625">
    <property type="entry name" value="Arabinose_bd"/>
    <property type="match status" value="1"/>
</dbReference>
<feature type="domain" description="HTH araC/xylS-type" evidence="4">
    <location>
        <begin position="230"/>
        <end position="332"/>
    </location>
</feature>
<keyword evidence="6" id="KW-1185">Reference proteome</keyword>
<evidence type="ECO:0000313" key="6">
    <source>
        <dbReference type="Proteomes" id="UP000282818"/>
    </source>
</evidence>
<dbReference type="AlphaFoldDB" id="A0A437Q899"/>
<dbReference type="GO" id="GO:0000976">
    <property type="term" value="F:transcription cis-regulatory region binding"/>
    <property type="evidence" value="ECO:0007669"/>
    <property type="project" value="TreeGrafter"/>
</dbReference>
<evidence type="ECO:0000256" key="2">
    <source>
        <dbReference type="ARBA" id="ARBA00023125"/>
    </source>
</evidence>
<evidence type="ECO:0000313" key="5">
    <source>
        <dbReference type="EMBL" id="RVU30727.1"/>
    </source>
</evidence>
<dbReference type="PANTHER" id="PTHR47894:SF1">
    <property type="entry name" value="HTH-TYPE TRANSCRIPTIONAL REGULATOR VQSM"/>
    <property type="match status" value="1"/>
</dbReference>